<dbReference type="Pfam" id="PF23343">
    <property type="entry name" value="REP_ORF2-G2P"/>
    <property type="match status" value="1"/>
</dbReference>
<feature type="region of interest" description="Disordered" evidence="1">
    <location>
        <begin position="224"/>
        <end position="253"/>
    </location>
</feature>
<dbReference type="InterPro" id="IPR056906">
    <property type="entry name" value="ORF2/G2P_dom"/>
</dbReference>
<accession>A0A8S5PXZ2</accession>
<evidence type="ECO:0000256" key="1">
    <source>
        <dbReference type="SAM" id="MobiDB-lite"/>
    </source>
</evidence>
<protein>
    <recommendedName>
        <fullName evidence="2">Replication-associated protein ORF2/G2P domain-containing protein</fullName>
    </recommendedName>
</protein>
<feature type="domain" description="Replication-associated protein ORF2/G2P" evidence="2">
    <location>
        <begin position="113"/>
        <end position="219"/>
    </location>
</feature>
<evidence type="ECO:0000313" key="3">
    <source>
        <dbReference type="EMBL" id="DAE11293.1"/>
    </source>
</evidence>
<evidence type="ECO:0000259" key="2">
    <source>
        <dbReference type="Pfam" id="PF23343"/>
    </source>
</evidence>
<proteinExistence type="predicted"/>
<dbReference type="EMBL" id="BK015530">
    <property type="protein sequence ID" value="DAE11293.1"/>
    <property type="molecule type" value="Genomic_DNA"/>
</dbReference>
<name>A0A8S5PXZ2_9CAUD</name>
<organism evidence="3">
    <name type="scientific">Myoviridae sp. ctq9w2</name>
    <dbReference type="NCBI Taxonomy" id="2825177"/>
    <lineage>
        <taxon>Viruses</taxon>
        <taxon>Duplodnaviria</taxon>
        <taxon>Heunggongvirae</taxon>
        <taxon>Uroviricota</taxon>
        <taxon>Caudoviricetes</taxon>
    </lineage>
</organism>
<sequence>MPASSQSYLYRQDKYTSVSRKSQEKWGFLKAPAHLIKILKLGYRDMVKRKKMRLRHGDVLDVQEYHDGNYGARGKTRCDKEKPTKEQMRLINRRNKVRRCRWRLIQYFDQGDLFITWTYAPENRPPDMAGALKDFRAAITKIRKIYRARGVPLYWIRNIEKGTKGAWHIHLVIKQTPEGDATAIVTKAWTKGGTYVAEIRHSKFTGDDMEQLAGYLTKDEYTAETKADGTPGKPRIAESSYNTSRNMPLPEPRTDKLVRWKPEVKPPKGYYIARIHEGINPVTGFLYRSYTLIRLKCTERKRPPGRRRC</sequence>
<reference evidence="3" key="1">
    <citation type="journal article" date="2021" name="Proc. Natl. Acad. Sci. U.S.A.">
        <title>A Catalog of Tens of Thousands of Viruses from Human Metagenomes Reveals Hidden Associations with Chronic Diseases.</title>
        <authorList>
            <person name="Tisza M.J."/>
            <person name="Buck C.B."/>
        </authorList>
    </citation>
    <scope>NUCLEOTIDE SEQUENCE</scope>
    <source>
        <strain evidence="3">Ctq9w2</strain>
    </source>
</reference>